<gene>
    <name evidence="1" type="ORF">EIH08_03025</name>
    <name evidence="2" type="ORF">SAMEA4412677_01072</name>
</gene>
<sequence length="65" mass="7433">MRKIVTPVDIAVLFGKSRRQASRILASVRKELGKKPHHKITVTEFAAYFGISTQEIEDIIFFNDN</sequence>
<dbReference type="EMBL" id="LT906465">
    <property type="protein sequence ID" value="SNV42350.1"/>
    <property type="molecule type" value="Genomic_DNA"/>
</dbReference>
<protein>
    <submittedName>
        <fullName evidence="2">Uncharacterized protein</fullName>
    </submittedName>
</protein>
<proteinExistence type="predicted"/>
<dbReference type="Proteomes" id="UP000215196">
    <property type="component" value="Chromosome 1"/>
</dbReference>
<evidence type="ECO:0000313" key="1">
    <source>
        <dbReference type="EMBL" id="AZI19832.1"/>
    </source>
</evidence>
<dbReference type="KEGG" id="ctak:4412677_01072"/>
<accession>A0A239X7E8</accession>
<reference evidence="4" key="3">
    <citation type="submission" date="2018-11" db="EMBL/GenBank/DDBJ databases">
        <title>Proposal to divide the Flavobacteriaceae and reorganize its genera based on Amino Acid Identity values calculated from whole genome sequences.</title>
        <authorList>
            <person name="Nicholson A.C."/>
            <person name="Gulvik C.A."/>
            <person name="Whitney A.M."/>
            <person name="Humrighouse B.W."/>
            <person name="Bell M."/>
            <person name="Holmes B."/>
            <person name="Steigerwalt A.B."/>
            <person name="Villarma A."/>
            <person name="Sheth M."/>
            <person name="Batra D."/>
            <person name="Pryor J."/>
            <person name="Bernardet J.-F."/>
            <person name="Hugo C."/>
            <person name="Kampfer P."/>
            <person name="Newman J.D."/>
            <person name="McQuiston J.R."/>
        </authorList>
    </citation>
    <scope>NUCLEOTIDE SEQUENCE [LARGE SCALE GENOMIC DNA]</scope>
    <source>
        <strain evidence="4">H4753</strain>
    </source>
</reference>
<dbReference type="EMBL" id="CP034171">
    <property type="protein sequence ID" value="AZI19832.1"/>
    <property type="molecule type" value="Genomic_DNA"/>
</dbReference>
<dbReference type="AlphaFoldDB" id="A0A239X7E8"/>
<keyword evidence="3" id="KW-1185">Reference proteome</keyword>
<organism evidence="2 3">
    <name type="scientific">Chryseobacterium taklimakanense</name>
    <dbReference type="NCBI Taxonomy" id="536441"/>
    <lineage>
        <taxon>Bacteria</taxon>
        <taxon>Pseudomonadati</taxon>
        <taxon>Bacteroidota</taxon>
        <taxon>Flavobacteriia</taxon>
        <taxon>Flavobacteriales</taxon>
        <taxon>Weeksellaceae</taxon>
        <taxon>Chryseobacterium group</taxon>
        <taxon>Chryseobacterium</taxon>
    </lineage>
</organism>
<evidence type="ECO:0000313" key="3">
    <source>
        <dbReference type="Proteomes" id="UP000215196"/>
    </source>
</evidence>
<name>A0A239X7E8_9FLAO</name>
<reference evidence="2 3" key="1">
    <citation type="submission" date="2017-06" db="EMBL/GenBank/DDBJ databases">
        <authorList>
            <consortium name="Pathogen Informatics"/>
        </authorList>
    </citation>
    <scope>NUCLEOTIDE SEQUENCE [LARGE SCALE GENOMIC DNA]</scope>
    <source>
        <strain evidence="2 3">NCTC13490</strain>
    </source>
</reference>
<dbReference type="RefSeq" id="WP_095071134.1">
    <property type="nucleotide sequence ID" value="NZ_CP034171.1"/>
</dbReference>
<evidence type="ECO:0000313" key="2">
    <source>
        <dbReference type="EMBL" id="SNV42350.1"/>
    </source>
</evidence>
<evidence type="ECO:0000313" key="4">
    <source>
        <dbReference type="Proteomes" id="UP000282297"/>
    </source>
</evidence>
<dbReference type="Proteomes" id="UP000282297">
    <property type="component" value="Chromosome"/>
</dbReference>
<reference evidence="1" key="2">
    <citation type="submission" date="2018-11" db="EMBL/GenBank/DDBJ databases">
        <title>Proposal to divide the Flavobacteriaceae and reorganize its genera based on Amino Acid Identity values calculated from whole genome sequences.</title>
        <authorList>
            <person name="Nicholson A.C."/>
            <person name="Gulvik C.A."/>
            <person name="Whitney A.M."/>
            <person name="Humrighouse B.W."/>
            <person name="Bell M."/>
            <person name="Holmes B."/>
            <person name="Steigerwalt A."/>
            <person name="Villarma A."/>
            <person name="Sheth M."/>
            <person name="Batra D."/>
            <person name="Pryor J."/>
            <person name="Bernardet J.-F."/>
            <person name="Hugo C."/>
            <person name="Kampfer P."/>
            <person name="Newman J."/>
            <person name="Mcquiston J.R."/>
        </authorList>
    </citation>
    <scope>NUCLEOTIDE SEQUENCE</scope>
    <source>
        <strain evidence="1">H4753</strain>
    </source>
</reference>